<dbReference type="GO" id="GO:0016020">
    <property type="term" value="C:membrane"/>
    <property type="evidence" value="ECO:0007669"/>
    <property type="project" value="UniProtKB-SubCell"/>
</dbReference>
<dbReference type="PANTHER" id="PTHR11785">
    <property type="entry name" value="AMINO ACID TRANSPORTER"/>
    <property type="match status" value="1"/>
</dbReference>
<keyword evidence="2 6" id="KW-0812">Transmembrane</keyword>
<comment type="caution">
    <text evidence="7">The sequence shown here is derived from an EMBL/GenBank/DDBJ whole genome shotgun (WGS) entry which is preliminary data.</text>
</comment>
<dbReference type="InterPro" id="IPR002293">
    <property type="entry name" value="AA/rel_permease1"/>
</dbReference>
<feature type="region of interest" description="Disordered" evidence="5">
    <location>
        <begin position="1"/>
        <end position="22"/>
    </location>
</feature>
<dbReference type="AlphaFoldDB" id="A0A9N8ZKW9"/>
<dbReference type="InterPro" id="IPR050598">
    <property type="entry name" value="AminoAcid_Transporter"/>
</dbReference>
<accession>A0A9N8ZKW9</accession>
<feature type="region of interest" description="Disordered" evidence="5">
    <location>
        <begin position="502"/>
        <end position="521"/>
    </location>
</feature>
<dbReference type="Proteomes" id="UP000789831">
    <property type="component" value="Unassembled WGS sequence"/>
</dbReference>
<dbReference type="PANTHER" id="PTHR11785:SF353">
    <property type="entry name" value="METHIONINE TRANSPORTER (EUROFUNG)"/>
    <property type="match status" value="1"/>
</dbReference>
<proteinExistence type="predicted"/>
<feature type="transmembrane region" description="Helical" evidence="6">
    <location>
        <begin position="469"/>
        <end position="492"/>
    </location>
</feature>
<feature type="transmembrane region" description="Helical" evidence="6">
    <location>
        <begin position="326"/>
        <end position="354"/>
    </location>
</feature>
<evidence type="ECO:0000256" key="1">
    <source>
        <dbReference type="ARBA" id="ARBA00004141"/>
    </source>
</evidence>
<evidence type="ECO:0000256" key="2">
    <source>
        <dbReference type="ARBA" id="ARBA00022692"/>
    </source>
</evidence>
<evidence type="ECO:0000313" key="7">
    <source>
        <dbReference type="EMBL" id="CAG8499188.1"/>
    </source>
</evidence>
<feature type="transmembrane region" description="Helical" evidence="6">
    <location>
        <begin position="106"/>
        <end position="133"/>
    </location>
</feature>
<feature type="transmembrane region" description="Helical" evidence="6">
    <location>
        <begin position="232"/>
        <end position="250"/>
    </location>
</feature>
<feature type="compositionally biased region" description="Basic and acidic residues" evidence="5">
    <location>
        <begin position="505"/>
        <end position="521"/>
    </location>
</feature>
<feature type="transmembrane region" description="Helical" evidence="6">
    <location>
        <begin position="163"/>
        <end position="182"/>
    </location>
</feature>
<feature type="compositionally biased region" description="Low complexity" evidence="5">
    <location>
        <begin position="1"/>
        <end position="10"/>
    </location>
</feature>
<evidence type="ECO:0000256" key="5">
    <source>
        <dbReference type="SAM" id="MobiDB-lite"/>
    </source>
</evidence>
<feature type="transmembrane region" description="Helical" evidence="6">
    <location>
        <begin position="436"/>
        <end position="457"/>
    </location>
</feature>
<evidence type="ECO:0000256" key="6">
    <source>
        <dbReference type="SAM" id="Phobius"/>
    </source>
</evidence>
<feature type="transmembrane region" description="Helical" evidence="6">
    <location>
        <begin position="63"/>
        <end position="85"/>
    </location>
</feature>
<feature type="transmembrane region" description="Helical" evidence="6">
    <location>
        <begin position="405"/>
        <end position="424"/>
    </location>
</feature>
<dbReference type="PIRSF" id="PIRSF006060">
    <property type="entry name" value="AA_transporter"/>
    <property type="match status" value="1"/>
</dbReference>
<gene>
    <name evidence="7" type="ORF">AGERDE_LOCUS4157</name>
</gene>
<keyword evidence="3 6" id="KW-1133">Transmembrane helix</keyword>
<comment type="subcellular location">
    <subcellularLocation>
        <location evidence="1">Membrane</location>
        <topology evidence="1">Multi-pass membrane protein</topology>
    </subcellularLocation>
</comment>
<reference evidence="7" key="1">
    <citation type="submission" date="2021-06" db="EMBL/GenBank/DDBJ databases">
        <authorList>
            <person name="Kallberg Y."/>
            <person name="Tangrot J."/>
            <person name="Rosling A."/>
        </authorList>
    </citation>
    <scope>NUCLEOTIDE SEQUENCE</scope>
    <source>
        <strain evidence="7">MT106</strain>
    </source>
</reference>
<dbReference type="OrthoDB" id="10062876at2759"/>
<sequence length="542" mass="60732">MDNDDNTNNNHKNDDASSVTNESGRTRLLGTLAGIGNNCNNMIGVGIFSSPGLVLSEINSPGIALILWLVGGIAALFGSLSYLGSSIPEGGGETVYLKRAFPRPRALFSYMFSFSMIVAIRPASMCAIANVFAQYFLYLIKATERCDINYLHPTGYLNNWEFWQLRLCSLAAVLIIAIYHVLSNKWANRINQSLTIIKMLTLLVISIIGLATIPQFINDENTNWKNMFPVEMTISASTLTAALIPILFAYNGWNNLNYTLDEFVNPQEKLFISNSISVIIVTFLYLCANIAYTNVPLSKITGKSEPSEIIAGRFAFKVGGFGLAHALSFFVCLSAFGALAANTWAGSRVIVAAAKRNYFPFSSWFQKWNTKTDTPVFALIAQTFWCSLIIIFYPHNDPFKFFIKLGQHCMWVFLFLSTLGLLFLRYTKPKLRRPFRVLTIIPVIFILFALFIIIGSFVNDSDKDTTFSYYPYVVSLVVIGVGTICWYILYWLGCQLISKPRVPRSHNDDGSSLHTSGDDEERRTVVPISIEDRTDTFDSRNF</sequence>
<keyword evidence="4 6" id="KW-0472">Membrane</keyword>
<evidence type="ECO:0000256" key="4">
    <source>
        <dbReference type="ARBA" id="ARBA00023136"/>
    </source>
</evidence>
<name>A0A9N8ZKW9_9GLOM</name>
<dbReference type="Gene3D" id="1.20.1740.10">
    <property type="entry name" value="Amino acid/polyamine transporter I"/>
    <property type="match status" value="1"/>
</dbReference>
<dbReference type="GO" id="GO:0015179">
    <property type="term" value="F:L-amino acid transmembrane transporter activity"/>
    <property type="evidence" value="ECO:0007669"/>
    <property type="project" value="TreeGrafter"/>
</dbReference>
<keyword evidence="8" id="KW-1185">Reference proteome</keyword>
<evidence type="ECO:0000256" key="3">
    <source>
        <dbReference type="ARBA" id="ARBA00022989"/>
    </source>
</evidence>
<feature type="transmembrane region" description="Helical" evidence="6">
    <location>
        <begin position="271"/>
        <end position="292"/>
    </location>
</feature>
<feature type="transmembrane region" description="Helical" evidence="6">
    <location>
        <begin position="375"/>
        <end position="393"/>
    </location>
</feature>
<protein>
    <submittedName>
        <fullName evidence="7">9121_t:CDS:1</fullName>
    </submittedName>
</protein>
<dbReference type="EMBL" id="CAJVPL010000455">
    <property type="protein sequence ID" value="CAG8499188.1"/>
    <property type="molecule type" value="Genomic_DNA"/>
</dbReference>
<dbReference type="Pfam" id="PF13520">
    <property type="entry name" value="AA_permease_2"/>
    <property type="match status" value="1"/>
</dbReference>
<organism evidence="7 8">
    <name type="scientific">Ambispora gerdemannii</name>
    <dbReference type="NCBI Taxonomy" id="144530"/>
    <lineage>
        <taxon>Eukaryota</taxon>
        <taxon>Fungi</taxon>
        <taxon>Fungi incertae sedis</taxon>
        <taxon>Mucoromycota</taxon>
        <taxon>Glomeromycotina</taxon>
        <taxon>Glomeromycetes</taxon>
        <taxon>Archaeosporales</taxon>
        <taxon>Ambisporaceae</taxon>
        <taxon>Ambispora</taxon>
    </lineage>
</organism>
<evidence type="ECO:0000313" key="8">
    <source>
        <dbReference type="Proteomes" id="UP000789831"/>
    </source>
</evidence>
<feature type="transmembrane region" description="Helical" evidence="6">
    <location>
        <begin position="194"/>
        <end position="217"/>
    </location>
</feature>